<keyword evidence="3" id="KW-1185">Reference proteome</keyword>
<feature type="compositionally biased region" description="Basic residues" evidence="1">
    <location>
        <begin position="26"/>
        <end position="43"/>
    </location>
</feature>
<feature type="region of interest" description="Disordered" evidence="1">
    <location>
        <begin position="26"/>
        <end position="69"/>
    </location>
</feature>
<dbReference type="EMBL" id="LLXI01004273">
    <property type="protein sequence ID" value="PKY60442.1"/>
    <property type="molecule type" value="Genomic_DNA"/>
</dbReference>
<protein>
    <submittedName>
        <fullName evidence="2">Uncharacterized protein</fullName>
    </submittedName>
</protein>
<evidence type="ECO:0000313" key="3">
    <source>
        <dbReference type="Proteomes" id="UP000234323"/>
    </source>
</evidence>
<evidence type="ECO:0000313" key="2">
    <source>
        <dbReference type="EMBL" id="PKY60442.1"/>
    </source>
</evidence>
<gene>
    <name evidence="2" type="ORF">RhiirA4_484143</name>
</gene>
<dbReference type="VEuPathDB" id="FungiDB:RhiirA1_505319"/>
<comment type="caution">
    <text evidence="2">The sequence shown here is derived from an EMBL/GenBank/DDBJ whole genome shotgun (WGS) entry which is preliminary data.</text>
</comment>
<reference evidence="2 3" key="1">
    <citation type="submission" date="2015-10" db="EMBL/GenBank/DDBJ databases">
        <title>Genome analyses suggest a sexual origin of heterokaryosis in a supposedly ancient asexual fungus.</title>
        <authorList>
            <person name="Ropars J."/>
            <person name="Sedzielewska K."/>
            <person name="Noel J."/>
            <person name="Charron P."/>
            <person name="Farinelli L."/>
            <person name="Marton T."/>
            <person name="Kruger M."/>
            <person name="Pelin A."/>
            <person name="Brachmann A."/>
            <person name="Corradi N."/>
        </authorList>
    </citation>
    <scope>NUCLEOTIDE SEQUENCE [LARGE SCALE GENOMIC DNA]</scope>
    <source>
        <strain evidence="2 3">A4</strain>
    </source>
</reference>
<name>A0A2I1HNJ5_9GLOM</name>
<dbReference type="AlphaFoldDB" id="A0A2I1HNJ5"/>
<sequence length="159" mass="18412">MNIYTNKYGLVIHCTHLHIWERRNGITKKQKRSKRNYKRKKLRSSTTQPRIVPTISTTSSPQNRNSPRVPTRLLSSTILPMQDNHPFHALLMASRPTNAPHPPMWLILCTCNFLHSGGWSSFIRQLSSLELDFYNFSSTCNFNFNFFATSFSLNSSFTT</sequence>
<feature type="compositionally biased region" description="Polar residues" evidence="1">
    <location>
        <begin position="44"/>
        <end position="69"/>
    </location>
</feature>
<evidence type="ECO:0000256" key="1">
    <source>
        <dbReference type="SAM" id="MobiDB-lite"/>
    </source>
</evidence>
<dbReference type="Proteomes" id="UP000234323">
    <property type="component" value="Unassembled WGS sequence"/>
</dbReference>
<proteinExistence type="predicted"/>
<accession>A0A2I1HNJ5</accession>
<organism evidence="2 3">
    <name type="scientific">Rhizophagus irregularis</name>
    <dbReference type="NCBI Taxonomy" id="588596"/>
    <lineage>
        <taxon>Eukaryota</taxon>
        <taxon>Fungi</taxon>
        <taxon>Fungi incertae sedis</taxon>
        <taxon>Mucoromycota</taxon>
        <taxon>Glomeromycotina</taxon>
        <taxon>Glomeromycetes</taxon>
        <taxon>Glomerales</taxon>
        <taxon>Glomeraceae</taxon>
        <taxon>Rhizophagus</taxon>
    </lineage>
</organism>
<dbReference type="OrthoDB" id="10632912at2759"/>